<dbReference type="Proteomes" id="UP001501081">
    <property type="component" value="Unassembled WGS sequence"/>
</dbReference>
<protein>
    <recommendedName>
        <fullName evidence="3">VWFA domain-containing protein</fullName>
    </recommendedName>
</protein>
<evidence type="ECO:0000313" key="1">
    <source>
        <dbReference type="EMBL" id="GAA3972735.1"/>
    </source>
</evidence>
<accession>A0ABP7PWU5</accession>
<comment type="caution">
    <text evidence="1">The sequence shown here is derived from an EMBL/GenBank/DDBJ whole genome shotgun (WGS) entry which is preliminary data.</text>
</comment>
<organism evidence="1 2">
    <name type="scientific">Pedobacter ginsengiterrae</name>
    <dbReference type="NCBI Taxonomy" id="871696"/>
    <lineage>
        <taxon>Bacteria</taxon>
        <taxon>Pseudomonadati</taxon>
        <taxon>Bacteroidota</taxon>
        <taxon>Sphingobacteriia</taxon>
        <taxon>Sphingobacteriales</taxon>
        <taxon>Sphingobacteriaceae</taxon>
        <taxon>Pedobacter</taxon>
    </lineage>
</organism>
<evidence type="ECO:0008006" key="3">
    <source>
        <dbReference type="Google" id="ProtNLM"/>
    </source>
</evidence>
<sequence length="302" mass="34692">MKNYKGLNLATAILMILIGHTCCNPETKQAKQENPVSQKNLNKNLNLSIFLDLSDRIDPKKYPNQTMEIYQRDLGYIKSLAKAFQEHVNRTKISSMHESMQLFFEPEPKSKEINELARKMKFLFDKSTVTPDKIASITPEYISSSQKIYQVALKENKYIGADIWSFFKNKVKDQCILPAHNNILVILTDGYLYHRENKLKVGNQTSFLSPQLIQEAKLNVPDYSDRMNKGKFGFLPATSGLQALKVLVIGINPQKGKPFEEDVLNKYWGDWLREMGITDYQIKGTDLPTYMDTIIKNLLSNK</sequence>
<name>A0ABP7PWU5_9SPHI</name>
<gene>
    <name evidence="1" type="ORF">GCM10022246_26310</name>
</gene>
<dbReference type="RefSeq" id="WP_344767771.1">
    <property type="nucleotide sequence ID" value="NZ_BAABAK010000015.1"/>
</dbReference>
<keyword evidence="2" id="KW-1185">Reference proteome</keyword>
<reference evidence="2" key="1">
    <citation type="journal article" date="2019" name="Int. J. Syst. Evol. Microbiol.">
        <title>The Global Catalogue of Microorganisms (GCM) 10K type strain sequencing project: providing services to taxonomists for standard genome sequencing and annotation.</title>
        <authorList>
            <consortium name="The Broad Institute Genomics Platform"/>
            <consortium name="The Broad Institute Genome Sequencing Center for Infectious Disease"/>
            <person name="Wu L."/>
            <person name="Ma J."/>
        </authorList>
    </citation>
    <scope>NUCLEOTIDE SEQUENCE [LARGE SCALE GENOMIC DNA]</scope>
    <source>
        <strain evidence="2">JCM 17338</strain>
    </source>
</reference>
<proteinExistence type="predicted"/>
<dbReference type="EMBL" id="BAABAK010000015">
    <property type="protein sequence ID" value="GAA3972735.1"/>
    <property type="molecule type" value="Genomic_DNA"/>
</dbReference>
<evidence type="ECO:0000313" key="2">
    <source>
        <dbReference type="Proteomes" id="UP001501081"/>
    </source>
</evidence>